<evidence type="ECO:0000256" key="1">
    <source>
        <dbReference type="ARBA" id="ARBA00006484"/>
    </source>
</evidence>
<sequence>MSNIQGKVVLVTGASSGIGEAVAKLLAERGAHVVLGARRVDRLEALAASIQAAGGSVRVRALDVTQRDDMQAFADFATAEFGRVDVIVNNAGVMPLSALNARKIDEWDRMIDVNIRGVLHGIAAVLPGMEAQGFGQVINISSIGGLSVSPTAAVYCATKYAVRAISDGLRQETDKIRVTVVCPGVVESELADTISDEAARQGMKEFRRIAIQPDAIARAIVYAVEQPDDVDVSELVVRPTASPY</sequence>
<comment type="similarity">
    <text evidence="1 3">Belongs to the short-chain dehydrogenases/reductases (SDR) family.</text>
</comment>
<protein>
    <submittedName>
        <fullName evidence="5">SDR family oxidoreductase</fullName>
    </submittedName>
</protein>
<dbReference type="OrthoDB" id="9810734at2"/>
<dbReference type="EMBL" id="CP043046">
    <property type="protein sequence ID" value="QEI08859.1"/>
    <property type="molecule type" value="Genomic_DNA"/>
</dbReference>
<keyword evidence="6" id="KW-1185">Reference proteome</keyword>
<dbReference type="PANTHER" id="PTHR43115">
    <property type="entry name" value="DEHYDROGENASE/REDUCTASE SDR FAMILY MEMBER 11"/>
    <property type="match status" value="1"/>
</dbReference>
<dbReference type="SMART" id="SM00822">
    <property type="entry name" value="PKS_KR"/>
    <property type="match status" value="1"/>
</dbReference>
<feature type="domain" description="Ketoreductase" evidence="4">
    <location>
        <begin position="7"/>
        <end position="189"/>
    </location>
</feature>
<dbReference type="Proteomes" id="UP000325161">
    <property type="component" value="Chromosome"/>
</dbReference>
<evidence type="ECO:0000256" key="2">
    <source>
        <dbReference type="ARBA" id="ARBA00023002"/>
    </source>
</evidence>
<dbReference type="SUPFAM" id="SSF51735">
    <property type="entry name" value="NAD(P)-binding Rossmann-fold domains"/>
    <property type="match status" value="1"/>
</dbReference>
<dbReference type="Pfam" id="PF00106">
    <property type="entry name" value="adh_short"/>
    <property type="match status" value="1"/>
</dbReference>
<reference evidence="5 6" key="1">
    <citation type="submission" date="2019-08" db="EMBL/GenBank/DDBJ databases">
        <title>Amphibian skin-associated Pigmentiphaga: genome sequence and occurrence across geography and hosts.</title>
        <authorList>
            <person name="Bletz M.C."/>
            <person name="Bunk B."/>
            <person name="Sproeer C."/>
            <person name="Biwer P."/>
            <person name="Reiter S."/>
            <person name="Rabemananjara F.C.E."/>
            <person name="Schulz S."/>
            <person name="Overmann J."/>
            <person name="Vences M."/>
        </authorList>
    </citation>
    <scope>NUCLEOTIDE SEQUENCE [LARGE SCALE GENOMIC DNA]</scope>
    <source>
        <strain evidence="5 6">Mada1488</strain>
    </source>
</reference>
<dbReference type="PRINTS" id="PR00080">
    <property type="entry name" value="SDRFAMILY"/>
</dbReference>
<evidence type="ECO:0000313" key="5">
    <source>
        <dbReference type="EMBL" id="QEI08859.1"/>
    </source>
</evidence>
<dbReference type="FunFam" id="3.40.50.720:FF:000047">
    <property type="entry name" value="NADP-dependent L-serine/L-allo-threonine dehydrogenase"/>
    <property type="match status" value="1"/>
</dbReference>
<organism evidence="5 6">
    <name type="scientific">Pigmentiphaga aceris</name>
    <dbReference type="NCBI Taxonomy" id="1940612"/>
    <lineage>
        <taxon>Bacteria</taxon>
        <taxon>Pseudomonadati</taxon>
        <taxon>Pseudomonadota</taxon>
        <taxon>Betaproteobacteria</taxon>
        <taxon>Burkholderiales</taxon>
        <taxon>Alcaligenaceae</taxon>
        <taxon>Pigmentiphaga</taxon>
    </lineage>
</organism>
<dbReference type="PRINTS" id="PR00081">
    <property type="entry name" value="GDHRDH"/>
</dbReference>
<dbReference type="GO" id="GO:0016616">
    <property type="term" value="F:oxidoreductase activity, acting on the CH-OH group of donors, NAD or NADP as acceptor"/>
    <property type="evidence" value="ECO:0007669"/>
    <property type="project" value="UniProtKB-ARBA"/>
</dbReference>
<dbReference type="InterPro" id="IPR002347">
    <property type="entry name" value="SDR_fam"/>
</dbReference>
<dbReference type="PANTHER" id="PTHR43115:SF4">
    <property type="entry name" value="DEHYDROGENASE_REDUCTASE SDR FAMILY MEMBER 11"/>
    <property type="match status" value="1"/>
</dbReference>
<accession>A0A5C0B209</accession>
<dbReference type="PIRSF" id="PIRSF000126">
    <property type="entry name" value="11-beta-HSD1"/>
    <property type="match status" value="1"/>
</dbReference>
<dbReference type="InterPro" id="IPR057326">
    <property type="entry name" value="KR_dom"/>
</dbReference>
<gene>
    <name evidence="5" type="ORF">FXN63_25650</name>
</gene>
<evidence type="ECO:0000256" key="3">
    <source>
        <dbReference type="RuleBase" id="RU000363"/>
    </source>
</evidence>
<dbReference type="AlphaFoldDB" id="A0A5C0B209"/>
<name>A0A5C0B209_9BURK</name>
<proteinExistence type="inferred from homology"/>
<dbReference type="Gene3D" id="3.40.50.720">
    <property type="entry name" value="NAD(P)-binding Rossmann-like Domain"/>
    <property type="match status" value="1"/>
</dbReference>
<evidence type="ECO:0000259" key="4">
    <source>
        <dbReference type="SMART" id="SM00822"/>
    </source>
</evidence>
<keyword evidence="2" id="KW-0560">Oxidoreductase</keyword>
<dbReference type="InterPro" id="IPR036291">
    <property type="entry name" value="NAD(P)-bd_dom_sf"/>
</dbReference>
<evidence type="ECO:0000313" key="6">
    <source>
        <dbReference type="Proteomes" id="UP000325161"/>
    </source>
</evidence>
<dbReference type="PROSITE" id="PS00061">
    <property type="entry name" value="ADH_SHORT"/>
    <property type="match status" value="1"/>
</dbReference>
<dbReference type="InterPro" id="IPR020904">
    <property type="entry name" value="Sc_DH/Rdtase_CS"/>
</dbReference>
<dbReference type="KEGG" id="pacr:FXN63_25650"/>
<dbReference type="RefSeq" id="WP_148818405.1">
    <property type="nucleotide sequence ID" value="NZ_CP043046.1"/>
</dbReference>